<gene>
    <name evidence="12" type="ORF">ACFOMG_06105</name>
</gene>
<keyword evidence="3" id="KW-0813">Transport</keyword>
<evidence type="ECO:0000256" key="6">
    <source>
        <dbReference type="ARBA" id="ARBA00022692"/>
    </source>
</evidence>
<evidence type="ECO:0000313" key="12">
    <source>
        <dbReference type="EMBL" id="MFC3679680.1"/>
    </source>
</evidence>
<dbReference type="Gene3D" id="3.30.1150.10">
    <property type="match status" value="1"/>
</dbReference>
<dbReference type="Pfam" id="PF03544">
    <property type="entry name" value="TonB_C"/>
    <property type="match status" value="1"/>
</dbReference>
<dbReference type="SUPFAM" id="SSF74653">
    <property type="entry name" value="TolA/TonB C-terminal domain"/>
    <property type="match status" value="1"/>
</dbReference>
<comment type="caution">
    <text evidence="12">The sequence shown here is derived from an EMBL/GenBank/DDBJ whole genome shotgun (WGS) entry which is preliminary data.</text>
</comment>
<keyword evidence="9" id="KW-0472">Membrane</keyword>
<dbReference type="PANTHER" id="PTHR33446:SF2">
    <property type="entry name" value="PROTEIN TONB"/>
    <property type="match status" value="1"/>
</dbReference>
<dbReference type="EMBL" id="JBHRYB010000005">
    <property type="protein sequence ID" value="MFC3679680.1"/>
    <property type="molecule type" value="Genomic_DNA"/>
</dbReference>
<feature type="coiled-coil region" evidence="10">
    <location>
        <begin position="255"/>
        <end position="292"/>
    </location>
</feature>
<keyword evidence="8" id="KW-1133">Transmembrane helix</keyword>
<dbReference type="PANTHER" id="PTHR33446">
    <property type="entry name" value="PROTEIN TONB-RELATED"/>
    <property type="match status" value="1"/>
</dbReference>
<evidence type="ECO:0000256" key="9">
    <source>
        <dbReference type="ARBA" id="ARBA00023136"/>
    </source>
</evidence>
<dbReference type="PROSITE" id="PS52015">
    <property type="entry name" value="TONB_CTD"/>
    <property type="match status" value="1"/>
</dbReference>
<evidence type="ECO:0000256" key="8">
    <source>
        <dbReference type="ARBA" id="ARBA00022989"/>
    </source>
</evidence>
<dbReference type="InterPro" id="IPR006260">
    <property type="entry name" value="TonB/TolA_C"/>
</dbReference>
<evidence type="ECO:0000256" key="3">
    <source>
        <dbReference type="ARBA" id="ARBA00022448"/>
    </source>
</evidence>
<keyword evidence="6" id="KW-0812">Transmembrane</keyword>
<evidence type="ECO:0000313" key="13">
    <source>
        <dbReference type="Proteomes" id="UP001595722"/>
    </source>
</evidence>
<dbReference type="NCBIfam" id="TIGR01352">
    <property type="entry name" value="tonB_Cterm"/>
    <property type="match status" value="1"/>
</dbReference>
<dbReference type="RefSeq" id="WP_376865430.1">
    <property type="nucleotide sequence ID" value="NZ_JBHRYB010000005.1"/>
</dbReference>
<keyword evidence="7" id="KW-0653">Protein transport</keyword>
<evidence type="ECO:0000256" key="5">
    <source>
        <dbReference type="ARBA" id="ARBA00022519"/>
    </source>
</evidence>
<proteinExistence type="inferred from homology"/>
<sequence>MTRFHHLLITVLFIFPTLCSAAALPLQGAGIYQRLQNDVYLARVYHTSGEPQHWLQAAQPLRLEIQLLAEDWSQRRFYRLWNEGLAINLSEQQLQQHLTDISRFSRAPRGELLQGDVLVISNETGNTLVSLNQQPLLTLDNPDFVRLLLATWIGKFPQSPGLRNDLLAADVSQREQLLARYPQPIVNPGRQQQIRDWFQLPAEASLPAVAQSTVAAPVVARSVVTEPEPAVTKPVVAALTSSVNKTQQARQADKIRQQQQRQARLQAEAERLQQQQAEQEALEARRIQAQARYYRQLLRQANSQVQYPQRAMRRRQQGTVRVSLALTPSGELVSSVVSESSDIQLLDRAALAAAQRAQPYPALPDILAADGPLEFDIPFKFVLVN</sequence>
<keyword evidence="13" id="KW-1185">Reference proteome</keyword>
<dbReference type="InterPro" id="IPR016087">
    <property type="entry name" value="Chalcone_isomerase"/>
</dbReference>
<accession>A0ABV7VQ75</accession>
<evidence type="ECO:0000256" key="1">
    <source>
        <dbReference type="ARBA" id="ARBA00004383"/>
    </source>
</evidence>
<evidence type="ECO:0000256" key="7">
    <source>
        <dbReference type="ARBA" id="ARBA00022927"/>
    </source>
</evidence>
<feature type="domain" description="TonB C-terminal" evidence="11">
    <location>
        <begin position="292"/>
        <end position="385"/>
    </location>
</feature>
<dbReference type="Pfam" id="PF16036">
    <property type="entry name" value="Chalcone_3"/>
    <property type="match status" value="1"/>
</dbReference>
<keyword evidence="4" id="KW-1003">Cell membrane</keyword>
<name>A0ABV7VQ75_9GAMM</name>
<evidence type="ECO:0000259" key="11">
    <source>
        <dbReference type="PROSITE" id="PS52015"/>
    </source>
</evidence>
<evidence type="ECO:0000256" key="10">
    <source>
        <dbReference type="SAM" id="Coils"/>
    </source>
</evidence>
<organism evidence="12 13">
    <name type="scientific">Bacterioplanoides pacificum</name>
    <dbReference type="NCBI Taxonomy" id="1171596"/>
    <lineage>
        <taxon>Bacteria</taxon>
        <taxon>Pseudomonadati</taxon>
        <taxon>Pseudomonadota</taxon>
        <taxon>Gammaproteobacteria</taxon>
        <taxon>Oceanospirillales</taxon>
        <taxon>Oceanospirillaceae</taxon>
        <taxon>Bacterioplanoides</taxon>
    </lineage>
</organism>
<dbReference type="InterPro" id="IPR037682">
    <property type="entry name" value="TonB_C"/>
</dbReference>
<comment type="similarity">
    <text evidence="2">Belongs to the TonB family.</text>
</comment>
<keyword evidence="10" id="KW-0175">Coiled coil</keyword>
<protein>
    <submittedName>
        <fullName evidence="12">TonB family protein</fullName>
    </submittedName>
</protein>
<reference evidence="13" key="1">
    <citation type="journal article" date="2019" name="Int. J. Syst. Evol. Microbiol.">
        <title>The Global Catalogue of Microorganisms (GCM) 10K type strain sequencing project: providing services to taxonomists for standard genome sequencing and annotation.</title>
        <authorList>
            <consortium name="The Broad Institute Genomics Platform"/>
            <consortium name="The Broad Institute Genome Sequencing Center for Infectious Disease"/>
            <person name="Wu L."/>
            <person name="Ma J."/>
        </authorList>
    </citation>
    <scope>NUCLEOTIDE SEQUENCE [LARGE SCALE GENOMIC DNA]</scope>
    <source>
        <strain evidence="13">KCTC 42424</strain>
    </source>
</reference>
<keyword evidence="5" id="KW-0997">Cell inner membrane</keyword>
<evidence type="ECO:0000256" key="2">
    <source>
        <dbReference type="ARBA" id="ARBA00006555"/>
    </source>
</evidence>
<dbReference type="InterPro" id="IPR051045">
    <property type="entry name" value="TonB-dependent_transducer"/>
</dbReference>
<dbReference type="Proteomes" id="UP001595722">
    <property type="component" value="Unassembled WGS sequence"/>
</dbReference>
<comment type="subcellular location">
    <subcellularLocation>
        <location evidence="1">Cell inner membrane</location>
        <topology evidence="1">Single-pass membrane protein</topology>
        <orientation evidence="1">Periplasmic side</orientation>
    </subcellularLocation>
</comment>
<evidence type="ECO:0000256" key="4">
    <source>
        <dbReference type="ARBA" id="ARBA00022475"/>
    </source>
</evidence>